<dbReference type="AlphaFoldDB" id="X1KGQ9"/>
<gene>
    <name evidence="2" type="ORF">S06H3_19413</name>
</gene>
<keyword evidence="1" id="KW-1133">Transmembrane helix</keyword>
<keyword evidence="1" id="KW-0472">Membrane</keyword>
<reference evidence="2" key="1">
    <citation type="journal article" date="2014" name="Front. Microbiol.">
        <title>High frequency of phylogenetically diverse reductive dehalogenase-homologous genes in deep subseafloor sedimentary metagenomes.</title>
        <authorList>
            <person name="Kawai M."/>
            <person name="Futagami T."/>
            <person name="Toyoda A."/>
            <person name="Takaki Y."/>
            <person name="Nishi S."/>
            <person name="Hori S."/>
            <person name="Arai W."/>
            <person name="Tsubouchi T."/>
            <person name="Morono Y."/>
            <person name="Uchiyama I."/>
            <person name="Ito T."/>
            <person name="Fujiyama A."/>
            <person name="Inagaki F."/>
            <person name="Takami H."/>
        </authorList>
    </citation>
    <scope>NUCLEOTIDE SEQUENCE</scope>
    <source>
        <strain evidence="2">Expedition CK06-06</strain>
    </source>
</reference>
<keyword evidence="1" id="KW-0812">Transmembrane</keyword>
<accession>X1KGQ9</accession>
<dbReference type="PROSITE" id="PS51257">
    <property type="entry name" value="PROKAR_LIPOPROTEIN"/>
    <property type="match status" value="1"/>
</dbReference>
<name>X1KGQ9_9ZZZZ</name>
<dbReference type="EMBL" id="BARV01009939">
    <property type="protein sequence ID" value="GAI05858.1"/>
    <property type="molecule type" value="Genomic_DNA"/>
</dbReference>
<comment type="caution">
    <text evidence="2">The sequence shown here is derived from an EMBL/GenBank/DDBJ whole genome shotgun (WGS) entry which is preliminary data.</text>
</comment>
<evidence type="ECO:0000313" key="2">
    <source>
        <dbReference type="EMBL" id="GAI05858.1"/>
    </source>
</evidence>
<organism evidence="2">
    <name type="scientific">marine sediment metagenome</name>
    <dbReference type="NCBI Taxonomy" id="412755"/>
    <lineage>
        <taxon>unclassified sequences</taxon>
        <taxon>metagenomes</taxon>
        <taxon>ecological metagenomes</taxon>
    </lineage>
</organism>
<protein>
    <submittedName>
        <fullName evidence="2">Uncharacterized protein</fullName>
    </submittedName>
</protein>
<sequence length="91" mass="10204">MRRVFTALFNALGACAAVYAVIELMRIIGYYWQVVLLPYPLTYLEFTFLAIGVLWVILAVVDNLYVPADLLGLNHKGTGVFGKAKKPRERA</sequence>
<evidence type="ECO:0000256" key="1">
    <source>
        <dbReference type="SAM" id="Phobius"/>
    </source>
</evidence>
<proteinExistence type="predicted"/>
<feature type="transmembrane region" description="Helical" evidence="1">
    <location>
        <begin position="44"/>
        <end position="66"/>
    </location>
</feature>